<dbReference type="NCBIfam" id="TIGR01591">
    <property type="entry name" value="Fdh-alpha"/>
    <property type="match status" value="1"/>
</dbReference>
<dbReference type="Pfam" id="PF04879">
    <property type="entry name" value="Molybdop_Fe4S4"/>
    <property type="match status" value="1"/>
</dbReference>
<evidence type="ECO:0000256" key="7">
    <source>
        <dbReference type="ARBA" id="ARBA00023004"/>
    </source>
</evidence>
<keyword evidence="3" id="KW-0004">4Fe-4S</keyword>
<dbReference type="SMART" id="SM00926">
    <property type="entry name" value="Molybdop_Fe4S4"/>
    <property type="match status" value="1"/>
</dbReference>
<dbReference type="PROSITE" id="PS00551">
    <property type="entry name" value="MOLYBDOPTERIN_PROK_1"/>
    <property type="match status" value="1"/>
</dbReference>
<evidence type="ECO:0000313" key="10">
    <source>
        <dbReference type="EMBL" id="KPL89793.1"/>
    </source>
</evidence>
<dbReference type="InterPro" id="IPR041925">
    <property type="entry name" value="CT_Formate-Dh_H"/>
</dbReference>
<dbReference type="EMBL" id="LGKN01000003">
    <property type="protein sequence ID" value="KPL89793.1"/>
    <property type="molecule type" value="Genomic_DNA"/>
</dbReference>
<dbReference type="GO" id="GO:0051539">
    <property type="term" value="F:4 iron, 4 sulfur cluster binding"/>
    <property type="evidence" value="ECO:0007669"/>
    <property type="project" value="UniProtKB-KW"/>
</dbReference>
<gene>
    <name evidence="10" type="ORF">SE16_03100</name>
</gene>
<dbReference type="InterPro" id="IPR050123">
    <property type="entry name" value="Prok_molybdopt-oxidoreductase"/>
</dbReference>
<dbReference type="GO" id="GO:0003954">
    <property type="term" value="F:NADH dehydrogenase activity"/>
    <property type="evidence" value="ECO:0007669"/>
    <property type="project" value="TreeGrafter"/>
</dbReference>
<comment type="cofactor">
    <cofactor evidence="1">
        <name>Mo-bis(molybdopterin guanine dinucleotide)</name>
        <dbReference type="ChEBI" id="CHEBI:60539"/>
    </cofactor>
</comment>
<evidence type="ECO:0000256" key="5">
    <source>
        <dbReference type="ARBA" id="ARBA00022723"/>
    </source>
</evidence>
<evidence type="ECO:0000259" key="9">
    <source>
        <dbReference type="PROSITE" id="PS51669"/>
    </source>
</evidence>
<dbReference type="FunFam" id="2.40.40.20:FF:000005">
    <property type="entry name" value="Periplasmic nitrate reductase"/>
    <property type="match status" value="1"/>
</dbReference>
<proteinExistence type="predicted"/>
<dbReference type="GO" id="GO:0015942">
    <property type="term" value="P:formate metabolic process"/>
    <property type="evidence" value="ECO:0007669"/>
    <property type="project" value="InterPro"/>
</dbReference>
<name>A0A0P6YX53_9CHLR</name>
<evidence type="ECO:0000256" key="6">
    <source>
        <dbReference type="ARBA" id="ARBA00023002"/>
    </source>
</evidence>
<comment type="cofactor">
    <cofactor evidence="2">
        <name>[4Fe-4S] cluster</name>
        <dbReference type="ChEBI" id="CHEBI:49883"/>
    </cofactor>
</comment>
<dbReference type="InterPro" id="IPR006657">
    <property type="entry name" value="MoPterin_dinucl-bd_dom"/>
</dbReference>
<comment type="caution">
    <text evidence="10">The sequence shown here is derived from an EMBL/GenBank/DDBJ whole genome shotgun (WGS) entry which is preliminary data.</text>
</comment>
<feature type="domain" description="4Fe-4S Mo/W bis-MGD-type" evidence="9">
    <location>
        <begin position="1"/>
        <end position="55"/>
    </location>
</feature>
<dbReference type="CDD" id="cd02790">
    <property type="entry name" value="MopB_CT_Formate-Dh_H"/>
    <property type="match status" value="1"/>
</dbReference>
<dbReference type="InterPro" id="IPR041924">
    <property type="entry name" value="Formate_Dh-H_N"/>
</dbReference>
<dbReference type="InterPro" id="IPR006963">
    <property type="entry name" value="Mopterin_OxRdtase_4Fe-4S_dom"/>
</dbReference>
<dbReference type="InterPro" id="IPR027467">
    <property type="entry name" value="MopterinOxRdtase_cofactor_BS"/>
</dbReference>
<keyword evidence="6" id="KW-0560">Oxidoreductase</keyword>
<dbReference type="Pfam" id="PF00384">
    <property type="entry name" value="Molybdopterin"/>
    <property type="match status" value="1"/>
</dbReference>
<dbReference type="GO" id="GO:0016020">
    <property type="term" value="C:membrane"/>
    <property type="evidence" value="ECO:0007669"/>
    <property type="project" value="TreeGrafter"/>
</dbReference>
<reference evidence="10 11" key="1">
    <citation type="submission" date="2015-07" db="EMBL/GenBank/DDBJ databases">
        <title>Whole genome sequence of Ardenticatena maritima DSM 23922.</title>
        <authorList>
            <person name="Hemp J."/>
            <person name="Ward L.M."/>
            <person name="Pace L.A."/>
            <person name="Fischer W.W."/>
        </authorList>
    </citation>
    <scope>NUCLEOTIDE SEQUENCE [LARGE SCALE GENOMIC DNA]</scope>
    <source>
        <strain evidence="10 11">110S</strain>
    </source>
</reference>
<sequence>MVRTTCPYCGVGCQVDLHVRQGRIFRVSAPFDIAPNEGRLCVKGRFGTDFVHHPSRLTTPLIRKEFGVLPRHPMGLDGFREATWDEALDLAAEQFAEIVRTRGGDAIGTFCSAKATNEDTYVFQKFVRAVLGTNNIDHCARLCHAASVVALQTAIGSSAMSNSIAEMKHLDVFIVTGSNTTETHPVISTFMREAVVHNGAKLIVVDPRGIEMTQFATLWLRQRPGTDVAVFQAMAQVIVSEGLYNRAFIEARTEGFEAYAEAIMECTPEWAERISGVPAEHIREAARLYATAKAGAIYWGMGISQSVHGTENALALANLALLTGHVGRPGTGLNPLRGQNNVQGCSDSGGLPNVFPGYQRVDDDAVRERFEAAWGVSLNPQPGLTTMEMAFAAEAGDIVAFYVMGENPMMSEPNLRHARHIIENLPFLLVQDIFLNETGAYADILLPATSFAEKDGTFTNSDRRVQRVRRAVPAPGDARDDWVILCELARRVEQKLGRARSAGFAFASPEEIWDEMARLTPPFQGISYARIAREGGVHWPCPTPDHPGSPYLFAETFPRGRGQFVPLQYRPSAELPDDEYPFILSTGRVLYHWHGGTLTRRSKLDDIYPEATVEIHPEDAAMLGVKHGERVRVRSRRGEIVVRVAVTARSPRGVVFIPFHFAEAAANELTIDALDPQAKIPDYKVCAVAVEPL</sequence>
<dbReference type="GO" id="GO:0043546">
    <property type="term" value="F:molybdopterin cofactor binding"/>
    <property type="evidence" value="ECO:0007669"/>
    <property type="project" value="InterPro"/>
</dbReference>
<dbReference type="AlphaFoldDB" id="A0A0P6YX53"/>
<dbReference type="GO" id="GO:0008863">
    <property type="term" value="F:formate dehydrogenase (NAD+) activity"/>
    <property type="evidence" value="ECO:0007669"/>
    <property type="project" value="InterPro"/>
</dbReference>
<dbReference type="PANTHER" id="PTHR43105">
    <property type="entry name" value="RESPIRATORY NITRATE REDUCTASE"/>
    <property type="match status" value="1"/>
</dbReference>
<dbReference type="CDD" id="cd02753">
    <property type="entry name" value="MopB_Formate-Dh-H"/>
    <property type="match status" value="1"/>
</dbReference>
<keyword evidence="4" id="KW-0500">Molybdenum</keyword>
<dbReference type="Gene3D" id="3.40.228.10">
    <property type="entry name" value="Dimethylsulfoxide Reductase, domain 2"/>
    <property type="match status" value="1"/>
</dbReference>
<evidence type="ECO:0000313" key="11">
    <source>
        <dbReference type="Proteomes" id="UP000050502"/>
    </source>
</evidence>
<dbReference type="Gene3D" id="3.40.50.740">
    <property type="match status" value="1"/>
</dbReference>
<dbReference type="GO" id="GO:0022904">
    <property type="term" value="P:respiratory electron transport chain"/>
    <property type="evidence" value="ECO:0007669"/>
    <property type="project" value="TreeGrafter"/>
</dbReference>
<dbReference type="PIRSF" id="PIRSF000144">
    <property type="entry name" value="CbbBc"/>
    <property type="match status" value="1"/>
</dbReference>
<dbReference type="PANTHER" id="PTHR43105:SF14">
    <property type="entry name" value="FORMATE DEHYDROGENASE H"/>
    <property type="match status" value="1"/>
</dbReference>
<keyword evidence="5" id="KW-0479">Metal-binding</keyword>
<evidence type="ECO:0000256" key="1">
    <source>
        <dbReference type="ARBA" id="ARBA00001942"/>
    </source>
</evidence>
<evidence type="ECO:0000256" key="2">
    <source>
        <dbReference type="ARBA" id="ARBA00001966"/>
    </source>
</evidence>
<dbReference type="InterPro" id="IPR006656">
    <property type="entry name" value="Mopterin_OxRdtase"/>
</dbReference>
<dbReference type="PATRIC" id="fig|872965.6.peg.576"/>
<evidence type="ECO:0000256" key="3">
    <source>
        <dbReference type="ARBA" id="ARBA00022485"/>
    </source>
</evidence>
<dbReference type="Gene3D" id="2.40.40.20">
    <property type="match status" value="1"/>
</dbReference>
<dbReference type="InterPro" id="IPR006478">
    <property type="entry name" value="Formate_DH_asu"/>
</dbReference>
<dbReference type="SUPFAM" id="SSF53706">
    <property type="entry name" value="Formate dehydrogenase/DMSO reductase, domains 1-3"/>
    <property type="match status" value="1"/>
</dbReference>
<dbReference type="PROSITE" id="PS51669">
    <property type="entry name" value="4FE4S_MOW_BIS_MGD"/>
    <property type="match status" value="1"/>
</dbReference>
<keyword evidence="8" id="KW-0411">Iron-sulfur</keyword>
<dbReference type="Gene3D" id="2.20.25.90">
    <property type="entry name" value="ADC-like domains"/>
    <property type="match status" value="1"/>
</dbReference>
<organism evidence="10 11">
    <name type="scientific">Ardenticatena maritima</name>
    <dbReference type="NCBI Taxonomy" id="872965"/>
    <lineage>
        <taxon>Bacteria</taxon>
        <taxon>Bacillati</taxon>
        <taxon>Chloroflexota</taxon>
        <taxon>Ardenticatenia</taxon>
        <taxon>Ardenticatenales</taxon>
        <taxon>Ardenticatenaceae</taxon>
        <taxon>Ardenticatena</taxon>
    </lineage>
</organism>
<keyword evidence="7" id="KW-0408">Iron</keyword>
<evidence type="ECO:0000256" key="8">
    <source>
        <dbReference type="ARBA" id="ARBA00023014"/>
    </source>
</evidence>
<dbReference type="Pfam" id="PF01568">
    <property type="entry name" value="Molydop_binding"/>
    <property type="match status" value="1"/>
</dbReference>
<protein>
    <submittedName>
        <fullName evidence="10">Formate dehydrogenase</fullName>
    </submittedName>
</protein>
<evidence type="ECO:0000256" key="4">
    <source>
        <dbReference type="ARBA" id="ARBA00022505"/>
    </source>
</evidence>
<dbReference type="OrthoDB" id="9803192at2"/>
<dbReference type="InterPro" id="IPR009010">
    <property type="entry name" value="Asp_de-COase-like_dom_sf"/>
</dbReference>
<accession>A0A0P6YX53</accession>
<dbReference type="GO" id="GO:0046872">
    <property type="term" value="F:metal ion binding"/>
    <property type="evidence" value="ECO:0007669"/>
    <property type="project" value="UniProtKB-KW"/>
</dbReference>
<dbReference type="SUPFAM" id="SSF50692">
    <property type="entry name" value="ADC-like"/>
    <property type="match status" value="1"/>
</dbReference>
<dbReference type="Proteomes" id="UP000050502">
    <property type="component" value="Unassembled WGS sequence"/>
</dbReference>